<dbReference type="SUPFAM" id="SSF56281">
    <property type="entry name" value="Metallo-hydrolase/oxidoreductase"/>
    <property type="match status" value="1"/>
</dbReference>
<dbReference type="RefSeq" id="WP_102071409.1">
    <property type="nucleotide sequence ID" value="NZ_PDNV01000013.1"/>
</dbReference>
<dbReference type="Pfam" id="PF10996">
    <property type="entry name" value="Beta-Casp"/>
    <property type="match status" value="1"/>
</dbReference>
<keyword evidence="1 4" id="KW-0378">Hydrolase</keyword>
<dbReference type="CDD" id="cd16295">
    <property type="entry name" value="TTHA0252-CPSF-like_MBL-fold"/>
    <property type="match status" value="1"/>
</dbReference>
<dbReference type="SMART" id="SM01027">
    <property type="entry name" value="Beta-Casp"/>
    <property type="match status" value="1"/>
</dbReference>
<protein>
    <submittedName>
        <fullName evidence="4">MBL fold metallo-hydrolase</fullName>
    </submittedName>
</protein>
<dbReference type="Proteomes" id="UP000234328">
    <property type="component" value="Unassembled WGS sequence"/>
</dbReference>
<dbReference type="Pfam" id="PF16661">
    <property type="entry name" value="Lactamase_B_6"/>
    <property type="match status" value="1"/>
</dbReference>
<dbReference type="Gene3D" id="3.60.15.10">
    <property type="entry name" value="Ribonuclease Z/Hydroxyacylglutathione hydrolase-like"/>
    <property type="match status" value="1"/>
</dbReference>
<dbReference type="GO" id="GO:0016787">
    <property type="term" value="F:hydrolase activity"/>
    <property type="evidence" value="ECO:0007669"/>
    <property type="project" value="UniProtKB-KW"/>
</dbReference>
<gene>
    <name evidence="4" type="ORF">CR155_17945</name>
</gene>
<feature type="domain" description="Beta-Casp" evidence="3">
    <location>
        <begin position="247"/>
        <end position="367"/>
    </location>
</feature>
<dbReference type="InterPro" id="IPR022712">
    <property type="entry name" value="Beta_Casp"/>
</dbReference>
<dbReference type="InterPro" id="IPR011108">
    <property type="entry name" value="RMMBL"/>
</dbReference>
<comment type="caution">
    <text evidence="4">The sequence shown here is derived from an EMBL/GenBank/DDBJ whole genome shotgun (WGS) entry which is preliminary data.</text>
</comment>
<evidence type="ECO:0000259" key="2">
    <source>
        <dbReference type="SMART" id="SM00849"/>
    </source>
</evidence>
<dbReference type="Pfam" id="PF07521">
    <property type="entry name" value="RMMBL"/>
    <property type="match status" value="1"/>
</dbReference>
<accession>A0A2N4UBJ7</accession>
<evidence type="ECO:0000313" key="4">
    <source>
        <dbReference type="EMBL" id="PLC52390.1"/>
    </source>
</evidence>
<dbReference type="PANTHER" id="PTHR11203">
    <property type="entry name" value="CLEAVAGE AND POLYADENYLATION SPECIFICITY FACTOR FAMILY MEMBER"/>
    <property type="match status" value="1"/>
</dbReference>
<feature type="domain" description="Metallo-beta-lactamase" evidence="2">
    <location>
        <begin position="13"/>
        <end position="242"/>
    </location>
</feature>
<proteinExistence type="predicted"/>
<reference evidence="4 5" key="1">
    <citation type="submission" date="2017-10" db="EMBL/GenBank/DDBJ databases">
        <title>Two draft genome sequences of Pusillimonas sp. strains isolated from a nitrate- and radionuclide-contaminated groundwater in Russia.</title>
        <authorList>
            <person name="Grouzdev D.S."/>
            <person name="Tourova T.P."/>
            <person name="Goeva M.A."/>
            <person name="Babich T.L."/>
            <person name="Sokolova D.S."/>
            <person name="Abdullin R."/>
            <person name="Poltaraus A.B."/>
            <person name="Toshchakov S.V."/>
            <person name="Nazina T.N."/>
        </authorList>
    </citation>
    <scope>NUCLEOTIDE SEQUENCE [LARGE SCALE GENOMIC DNA]</scope>
    <source>
        <strain evidence="4 5">JR1/69-2-13</strain>
    </source>
</reference>
<dbReference type="OrthoDB" id="9803916at2"/>
<sequence length="453" mass="50290">MELSFLGAAGTVTGSRYLLEVDGRRILIDCGLFQGLKPLRLRNWGAFPVAPDSIEAIVLTHAHLDHSGYVPRLVHDGFQGAVYATQATVDLCKILLADSAHIQESDADFANRHKVSKHSPALPLYTVKDVDKAMKRLRALSFNMLHEPLNGVGMRFHRAGHILGASIVEIHWKGCNIVFSGDLGRYNDPLMADPAVVRDTDYLVLESTYGDRRHDQEDPTDRLEEIIRRTATRGGTVIIPAFAVGRAQLLLWYLYRLKQQGRLPDNLPIYLDSPMAVNAVEIYQGNLEGLRVTKADYAAACNVAHYVRDVEESKALDTTPMPKVIISASGMATGGRVLHHLKRYAPDPRSSILFAGFQAAGTRGSKMLHGAETIKIHGEYIPVRAELHNLSMLSAHADSDEIMRWLGNFKKPPKETFLVHGEPEAADTLRLRIKDELGWSCRVAADLEKITLR</sequence>
<dbReference type="SMART" id="SM00849">
    <property type="entry name" value="Lactamase_B"/>
    <property type="match status" value="1"/>
</dbReference>
<dbReference type="InterPro" id="IPR036866">
    <property type="entry name" value="RibonucZ/Hydroxyglut_hydro"/>
</dbReference>
<dbReference type="AlphaFoldDB" id="A0A2N4UBJ7"/>
<evidence type="ECO:0000313" key="5">
    <source>
        <dbReference type="Proteomes" id="UP000234328"/>
    </source>
</evidence>
<keyword evidence="5" id="KW-1185">Reference proteome</keyword>
<evidence type="ECO:0000256" key="1">
    <source>
        <dbReference type="ARBA" id="ARBA00022801"/>
    </source>
</evidence>
<dbReference type="InterPro" id="IPR050698">
    <property type="entry name" value="MBL"/>
</dbReference>
<organism evidence="4 5">
    <name type="scientific">Pollutimonas nitritireducens</name>
    <dbReference type="NCBI Taxonomy" id="2045209"/>
    <lineage>
        <taxon>Bacteria</taxon>
        <taxon>Pseudomonadati</taxon>
        <taxon>Pseudomonadota</taxon>
        <taxon>Betaproteobacteria</taxon>
        <taxon>Burkholderiales</taxon>
        <taxon>Alcaligenaceae</taxon>
        <taxon>Pollutimonas</taxon>
    </lineage>
</organism>
<dbReference type="Gene3D" id="3.40.50.10890">
    <property type="match status" value="1"/>
</dbReference>
<evidence type="ECO:0000259" key="3">
    <source>
        <dbReference type="SMART" id="SM01027"/>
    </source>
</evidence>
<dbReference type="EMBL" id="PDNV01000013">
    <property type="protein sequence ID" value="PLC52390.1"/>
    <property type="molecule type" value="Genomic_DNA"/>
</dbReference>
<dbReference type="PANTHER" id="PTHR11203:SF37">
    <property type="entry name" value="INTEGRATOR COMPLEX SUBUNIT 11"/>
    <property type="match status" value="1"/>
</dbReference>
<dbReference type="InterPro" id="IPR001279">
    <property type="entry name" value="Metallo-B-lactamas"/>
</dbReference>
<dbReference type="GO" id="GO:0004521">
    <property type="term" value="F:RNA endonuclease activity"/>
    <property type="evidence" value="ECO:0007669"/>
    <property type="project" value="TreeGrafter"/>
</dbReference>
<name>A0A2N4UBJ7_9BURK</name>